<gene>
    <name evidence="3" type="primary">ADSL-L</name>
    <name evidence="3" type="ORF">Hamer_G025277</name>
</gene>
<comment type="caution">
    <text evidence="3">The sequence shown here is derived from an EMBL/GenBank/DDBJ whole genome shotgun (WGS) entry which is preliminary data.</text>
</comment>
<dbReference type="SUPFAM" id="SSF48557">
    <property type="entry name" value="L-aspartase-like"/>
    <property type="match status" value="1"/>
</dbReference>
<protein>
    <submittedName>
        <fullName evidence="3">Adenylosuccinate lyase-like</fullName>
    </submittedName>
</protein>
<keyword evidence="1 3" id="KW-0456">Lyase</keyword>
<dbReference type="InterPro" id="IPR022761">
    <property type="entry name" value="Fumarate_lyase_N"/>
</dbReference>
<dbReference type="PANTHER" id="PTHR43172:SF1">
    <property type="entry name" value="ADENYLOSUCCINATE LYASE"/>
    <property type="match status" value="1"/>
</dbReference>
<dbReference type="InterPro" id="IPR024083">
    <property type="entry name" value="Fumarase/histidase_N"/>
</dbReference>
<dbReference type="InterPro" id="IPR008948">
    <property type="entry name" value="L-Aspartase-like"/>
</dbReference>
<organism evidence="3 4">
    <name type="scientific">Homarus americanus</name>
    <name type="common">American lobster</name>
    <dbReference type="NCBI Taxonomy" id="6706"/>
    <lineage>
        <taxon>Eukaryota</taxon>
        <taxon>Metazoa</taxon>
        <taxon>Ecdysozoa</taxon>
        <taxon>Arthropoda</taxon>
        <taxon>Crustacea</taxon>
        <taxon>Multicrustacea</taxon>
        <taxon>Malacostraca</taxon>
        <taxon>Eumalacostraca</taxon>
        <taxon>Eucarida</taxon>
        <taxon>Decapoda</taxon>
        <taxon>Pleocyemata</taxon>
        <taxon>Astacidea</taxon>
        <taxon>Nephropoidea</taxon>
        <taxon>Nephropidae</taxon>
        <taxon>Homarus</taxon>
    </lineage>
</organism>
<dbReference type="GO" id="GO:0044208">
    <property type="term" value="P:'de novo' AMP biosynthetic process"/>
    <property type="evidence" value="ECO:0007669"/>
    <property type="project" value="TreeGrafter"/>
</dbReference>
<evidence type="ECO:0000256" key="1">
    <source>
        <dbReference type="ARBA" id="ARBA00023239"/>
    </source>
</evidence>
<reference evidence="3" key="1">
    <citation type="journal article" date="2021" name="Sci. Adv.">
        <title>The American lobster genome reveals insights on longevity, neural, and immune adaptations.</title>
        <authorList>
            <person name="Polinski J.M."/>
            <person name="Zimin A.V."/>
            <person name="Clark K.F."/>
            <person name="Kohn A.B."/>
            <person name="Sadowski N."/>
            <person name="Timp W."/>
            <person name="Ptitsyn A."/>
            <person name="Khanna P."/>
            <person name="Romanova D.Y."/>
            <person name="Williams P."/>
            <person name="Greenwood S.J."/>
            <person name="Moroz L.L."/>
            <person name="Walt D.R."/>
            <person name="Bodnar A.G."/>
        </authorList>
    </citation>
    <scope>NUCLEOTIDE SEQUENCE</scope>
    <source>
        <strain evidence="3">GMGI-L3</strain>
    </source>
</reference>
<feature type="domain" description="Fumarate lyase N-terminal" evidence="2">
    <location>
        <begin position="111"/>
        <end position="179"/>
    </location>
</feature>
<dbReference type="Gene3D" id="1.20.200.10">
    <property type="entry name" value="Fumarase/aspartase (Central domain)"/>
    <property type="match status" value="1"/>
</dbReference>
<evidence type="ECO:0000259" key="2">
    <source>
        <dbReference type="Pfam" id="PF00206"/>
    </source>
</evidence>
<accession>A0A8J5TWC3</accession>
<dbReference type="GO" id="GO:0005829">
    <property type="term" value="C:cytosol"/>
    <property type="evidence" value="ECO:0007669"/>
    <property type="project" value="TreeGrafter"/>
</dbReference>
<dbReference type="Proteomes" id="UP000747542">
    <property type="component" value="Unassembled WGS sequence"/>
</dbReference>
<name>A0A8J5TWC3_HOMAM</name>
<dbReference type="AlphaFoldDB" id="A0A8J5TWC3"/>
<evidence type="ECO:0000313" key="4">
    <source>
        <dbReference type="Proteomes" id="UP000747542"/>
    </source>
</evidence>
<dbReference type="PANTHER" id="PTHR43172">
    <property type="entry name" value="ADENYLOSUCCINATE LYASE"/>
    <property type="match status" value="1"/>
</dbReference>
<dbReference type="GO" id="GO:0070626">
    <property type="term" value="F:(S)-2-(5-amino-1-(5-phospho-D-ribosyl)imidazole-4-carboxamido) succinate lyase (fumarate-forming) activity"/>
    <property type="evidence" value="ECO:0007669"/>
    <property type="project" value="TreeGrafter"/>
</dbReference>
<sequence length="187" mass="21200">MASGGSSQDHYNSPLTTRYASQQMSYNFSDNKKFITWRRLWAMLAKAQKELGLPITDDQIKEMDANVENIDYERTAKEERDAHHVMAHARTFGAGVQQRTDHSPGASADLIVLRDGFDILLPKVARCLHRLAKFSLEQKDQPTLGFTHLQPAQLTTVGKRASLWLQELLMDERALSRTLHASYASEE</sequence>
<dbReference type="Gene3D" id="1.10.275.10">
    <property type="entry name" value="Fumarase/aspartase (N-terminal domain)"/>
    <property type="match status" value="1"/>
</dbReference>
<evidence type="ECO:0000313" key="3">
    <source>
        <dbReference type="EMBL" id="KAG7178233.1"/>
    </source>
</evidence>
<dbReference type="EMBL" id="JAHLQT010000630">
    <property type="protein sequence ID" value="KAG7178233.1"/>
    <property type="molecule type" value="Genomic_DNA"/>
</dbReference>
<proteinExistence type="predicted"/>
<dbReference type="Pfam" id="PF00206">
    <property type="entry name" value="Lyase_1"/>
    <property type="match status" value="1"/>
</dbReference>
<dbReference type="GO" id="GO:0004018">
    <property type="term" value="F:N6-(1,2-dicarboxyethyl)AMP AMP-lyase (fumarate-forming) activity"/>
    <property type="evidence" value="ECO:0007669"/>
    <property type="project" value="TreeGrafter"/>
</dbReference>
<keyword evidence="4" id="KW-1185">Reference proteome</keyword>